<proteinExistence type="inferred from homology"/>
<keyword evidence="10" id="KW-1185">Reference proteome</keyword>
<evidence type="ECO:0000313" key="10">
    <source>
        <dbReference type="Proteomes" id="UP000011863"/>
    </source>
</evidence>
<dbReference type="Proteomes" id="UP000011863">
    <property type="component" value="Chromosome"/>
</dbReference>
<dbReference type="EMBL" id="AP012057">
    <property type="protein sequence ID" value="BAN01608.1"/>
    <property type="molecule type" value="Genomic_DNA"/>
</dbReference>
<evidence type="ECO:0000256" key="4">
    <source>
        <dbReference type="ARBA" id="ARBA00023235"/>
    </source>
</evidence>
<comment type="similarity">
    <text evidence="2 6">Belongs to the FKBP-type PPIase family.</text>
</comment>
<evidence type="ECO:0000256" key="6">
    <source>
        <dbReference type="RuleBase" id="RU003915"/>
    </source>
</evidence>
<dbReference type="SUPFAM" id="SSF54534">
    <property type="entry name" value="FKBP-like"/>
    <property type="match status" value="2"/>
</dbReference>
<dbReference type="PANTHER" id="PTHR43811">
    <property type="entry name" value="FKBP-TYPE PEPTIDYL-PROLYL CIS-TRANS ISOMERASE FKPA"/>
    <property type="match status" value="1"/>
</dbReference>
<feature type="domain" description="PPIase FKBP-type" evidence="8">
    <location>
        <begin position="97"/>
        <end position="185"/>
    </location>
</feature>
<dbReference type="EC" id="5.2.1.8" evidence="6"/>
<feature type="compositionally biased region" description="Polar residues" evidence="7">
    <location>
        <begin position="14"/>
        <end position="26"/>
    </location>
</feature>
<dbReference type="PANTHER" id="PTHR43811:SF19">
    <property type="entry name" value="39 KDA FK506-BINDING NUCLEAR PROTEIN"/>
    <property type="match status" value="1"/>
</dbReference>
<dbReference type="InterPro" id="IPR046357">
    <property type="entry name" value="PPIase_dom_sf"/>
</dbReference>
<feature type="compositionally biased region" description="Acidic residues" evidence="7">
    <location>
        <begin position="47"/>
        <end position="58"/>
    </location>
</feature>
<name>A0A6C7EAF5_ILUCY</name>
<gene>
    <name evidence="9" type="ORF">YM304_12940</name>
</gene>
<evidence type="ECO:0000256" key="2">
    <source>
        <dbReference type="ARBA" id="ARBA00006577"/>
    </source>
</evidence>
<evidence type="ECO:0000259" key="8">
    <source>
        <dbReference type="PROSITE" id="PS50059"/>
    </source>
</evidence>
<feature type="region of interest" description="Disordered" evidence="7">
    <location>
        <begin position="11"/>
        <end position="73"/>
    </location>
</feature>
<dbReference type="PROSITE" id="PS50059">
    <property type="entry name" value="FKBP_PPIASE"/>
    <property type="match status" value="2"/>
</dbReference>
<evidence type="ECO:0000256" key="3">
    <source>
        <dbReference type="ARBA" id="ARBA00023110"/>
    </source>
</evidence>
<evidence type="ECO:0000256" key="5">
    <source>
        <dbReference type="PROSITE-ProRule" id="PRU00277"/>
    </source>
</evidence>
<comment type="catalytic activity">
    <reaction evidence="1 5 6">
        <text>[protein]-peptidylproline (omega=180) = [protein]-peptidylproline (omega=0)</text>
        <dbReference type="Rhea" id="RHEA:16237"/>
        <dbReference type="Rhea" id="RHEA-COMP:10747"/>
        <dbReference type="Rhea" id="RHEA-COMP:10748"/>
        <dbReference type="ChEBI" id="CHEBI:83833"/>
        <dbReference type="ChEBI" id="CHEBI:83834"/>
        <dbReference type="EC" id="5.2.1.8"/>
    </reaction>
</comment>
<protein>
    <recommendedName>
        <fullName evidence="6">Peptidyl-prolyl cis-trans isomerase</fullName>
        <ecNumber evidence="6">5.2.1.8</ecNumber>
    </recommendedName>
</protein>
<reference evidence="9 10" key="1">
    <citation type="journal article" date="2013" name="Int. J. Syst. Evol. Microbiol.">
        <title>Ilumatobacter nonamiense sp. nov. and Ilumatobacter coccineum sp. nov., isolated from seashore sand.</title>
        <authorList>
            <person name="Matsumoto A."/>
            <person name="Kasai H."/>
            <person name="Matsuo Y."/>
            <person name="Shizuri Y."/>
            <person name="Ichikawa N."/>
            <person name="Fujita N."/>
            <person name="Omura S."/>
            <person name="Takahashi Y."/>
        </authorList>
    </citation>
    <scope>NUCLEOTIDE SEQUENCE [LARGE SCALE GENOMIC DNA]</scope>
    <source>
        <strain evidence="10">NBRC 103263 / KCTC 29153 / YM16-304</strain>
    </source>
</reference>
<dbReference type="Gene3D" id="3.10.50.40">
    <property type="match status" value="2"/>
</dbReference>
<dbReference type="Pfam" id="PF00254">
    <property type="entry name" value="FKBP_C"/>
    <property type="match status" value="2"/>
</dbReference>
<dbReference type="AlphaFoldDB" id="A0A6C7EAF5"/>
<evidence type="ECO:0000313" key="9">
    <source>
        <dbReference type="EMBL" id="BAN01608.1"/>
    </source>
</evidence>
<accession>A0A6C7EAF5</accession>
<keyword evidence="4 5" id="KW-0413">Isomerase</keyword>
<dbReference type="KEGG" id="aym:YM304_12940"/>
<dbReference type="InterPro" id="IPR001179">
    <property type="entry name" value="PPIase_FKBP_dom"/>
</dbReference>
<organism evidence="9 10">
    <name type="scientific">Ilumatobacter coccineus (strain NBRC 103263 / KCTC 29153 / YM16-304)</name>
    <dbReference type="NCBI Taxonomy" id="1313172"/>
    <lineage>
        <taxon>Bacteria</taxon>
        <taxon>Bacillati</taxon>
        <taxon>Actinomycetota</taxon>
        <taxon>Acidimicrobiia</taxon>
        <taxon>Acidimicrobiales</taxon>
        <taxon>Ilumatobacteraceae</taxon>
        <taxon>Ilumatobacter</taxon>
    </lineage>
</organism>
<feature type="domain" description="PPIase FKBP-type" evidence="8">
    <location>
        <begin position="224"/>
        <end position="313"/>
    </location>
</feature>
<dbReference type="GO" id="GO:0003755">
    <property type="term" value="F:peptidyl-prolyl cis-trans isomerase activity"/>
    <property type="evidence" value="ECO:0007669"/>
    <property type="project" value="UniProtKB-UniRule"/>
</dbReference>
<sequence>MITTAGLLVLSACGSGSSGDTAESPSTDPVTTEADADTTDETTSTDPADDATTDEPADVDTTPTNPDKPVVEIPDEAPTELVRTVLDEGTGEPAVVGDTLIVDYVGVRTVDGVEFDNSYDREPFPITLGAGSVIQGWEDGLLGTKQGERVQLDIPSELGYGEAARSEVIRENEDLTFVIDVLALVTAADPADAPTEPGVPLSEGAEATTFDDLVVGEGDPLEPGMTALIRYVNFRGDNGVAIESNWTADPLQIPYSADQLFPGLFLGMEGMNIGGRRAITIPPDDGFGPDGNPQGGLPAGTDMIFVIELLGAY</sequence>
<keyword evidence="3 5" id="KW-0697">Rotamase</keyword>
<evidence type="ECO:0000256" key="1">
    <source>
        <dbReference type="ARBA" id="ARBA00000971"/>
    </source>
</evidence>
<evidence type="ECO:0000256" key="7">
    <source>
        <dbReference type="SAM" id="MobiDB-lite"/>
    </source>
</evidence>